<name>A0A484KPT6_9ASTE</name>
<proteinExistence type="predicted"/>
<organism evidence="1 2">
    <name type="scientific">Cuscuta campestris</name>
    <dbReference type="NCBI Taxonomy" id="132261"/>
    <lineage>
        <taxon>Eukaryota</taxon>
        <taxon>Viridiplantae</taxon>
        <taxon>Streptophyta</taxon>
        <taxon>Embryophyta</taxon>
        <taxon>Tracheophyta</taxon>
        <taxon>Spermatophyta</taxon>
        <taxon>Magnoliopsida</taxon>
        <taxon>eudicotyledons</taxon>
        <taxon>Gunneridae</taxon>
        <taxon>Pentapetalae</taxon>
        <taxon>asterids</taxon>
        <taxon>lamiids</taxon>
        <taxon>Solanales</taxon>
        <taxon>Convolvulaceae</taxon>
        <taxon>Cuscuteae</taxon>
        <taxon>Cuscuta</taxon>
        <taxon>Cuscuta subgen. Grammica</taxon>
        <taxon>Cuscuta sect. Cleistogrammica</taxon>
    </lineage>
</organism>
<keyword evidence="2" id="KW-1185">Reference proteome</keyword>
<reference evidence="1 2" key="1">
    <citation type="submission" date="2018-04" db="EMBL/GenBank/DDBJ databases">
        <authorList>
            <person name="Vogel A."/>
        </authorList>
    </citation>
    <scope>NUCLEOTIDE SEQUENCE [LARGE SCALE GENOMIC DNA]</scope>
</reference>
<evidence type="ECO:0000313" key="2">
    <source>
        <dbReference type="Proteomes" id="UP000595140"/>
    </source>
</evidence>
<gene>
    <name evidence="1" type="ORF">CCAM_LOCUS5882</name>
</gene>
<sequence length="69" mass="7630">MVGKVIAALCGGCDDVLMSLAVVEVNKATMGAYPHVVVLGLDLLLRLKIKNQHKFVGLMCNFDKTYWYD</sequence>
<protein>
    <submittedName>
        <fullName evidence="1">Uncharacterized protein</fullName>
    </submittedName>
</protein>
<dbReference type="EMBL" id="OOIL02000370">
    <property type="protein sequence ID" value="VFQ64106.1"/>
    <property type="molecule type" value="Genomic_DNA"/>
</dbReference>
<accession>A0A484KPT6</accession>
<dbReference type="AlphaFoldDB" id="A0A484KPT6"/>
<dbReference type="Proteomes" id="UP000595140">
    <property type="component" value="Unassembled WGS sequence"/>
</dbReference>
<evidence type="ECO:0000313" key="1">
    <source>
        <dbReference type="EMBL" id="VFQ64106.1"/>
    </source>
</evidence>